<feature type="active site" description="Proton donor" evidence="13">
    <location>
        <position position="383"/>
    </location>
</feature>
<keyword evidence="9 15" id="KW-0482">Metalloprotease</keyword>
<evidence type="ECO:0000256" key="2">
    <source>
        <dbReference type="ARBA" id="ARBA00022670"/>
    </source>
</evidence>
<evidence type="ECO:0000256" key="7">
    <source>
        <dbReference type="ARBA" id="ARBA00022833"/>
    </source>
</evidence>
<evidence type="ECO:0000256" key="12">
    <source>
        <dbReference type="ARBA" id="ARBA00060927"/>
    </source>
</evidence>
<comment type="caution">
    <text evidence="15">Lacks conserved residue(s) required for the propagation of feature annotation.</text>
</comment>
<evidence type="ECO:0000256" key="16">
    <source>
        <dbReference type="SAM" id="MobiDB-lite"/>
    </source>
</evidence>
<dbReference type="GO" id="GO:0005789">
    <property type="term" value="C:endoplasmic reticulum membrane"/>
    <property type="evidence" value="ECO:0007669"/>
    <property type="project" value="UniProtKB-SubCell"/>
</dbReference>
<evidence type="ECO:0000256" key="13">
    <source>
        <dbReference type="PIRSR" id="PIRSR627057-1"/>
    </source>
</evidence>
<feature type="domain" description="CAAX prenyl protease 1 N-terminal" evidence="18">
    <location>
        <begin position="40"/>
        <end position="227"/>
    </location>
</feature>
<proteinExistence type="inferred from homology"/>
<dbReference type="Pfam" id="PF16491">
    <property type="entry name" value="Peptidase_M48_N"/>
    <property type="match status" value="1"/>
</dbReference>
<keyword evidence="10 15" id="KW-0472">Membrane</keyword>
<evidence type="ECO:0000256" key="8">
    <source>
        <dbReference type="ARBA" id="ARBA00022989"/>
    </source>
</evidence>
<keyword evidence="7 14" id="KW-0862">Zinc</keyword>
<feature type="domain" description="Peptidase M48" evidence="17">
    <location>
        <begin position="230"/>
        <end position="433"/>
    </location>
</feature>
<dbReference type="Pfam" id="PF01435">
    <property type="entry name" value="Peptidase_M48"/>
    <property type="match status" value="1"/>
</dbReference>
<evidence type="ECO:0000256" key="9">
    <source>
        <dbReference type="ARBA" id="ARBA00023049"/>
    </source>
</evidence>
<comment type="subcellular location">
    <subcellularLocation>
        <location evidence="1 15">Endoplasmic reticulum membrane</location>
        <topology evidence="1 15">Multi-pass membrane protein</topology>
    </subcellularLocation>
</comment>
<feature type="transmembrane region" description="Helical" evidence="15">
    <location>
        <begin position="200"/>
        <end position="221"/>
    </location>
</feature>
<comment type="cofactor">
    <cofactor evidence="14 15">
        <name>Zn(2+)</name>
        <dbReference type="ChEBI" id="CHEBI:29105"/>
    </cofactor>
    <text evidence="14 15">Binds 1 zinc ion per subunit.</text>
</comment>
<reference evidence="19 20" key="1">
    <citation type="journal article" date="2021" name="DNA Res.">
        <title>Genome analysis of Candida subhashii reveals its hybrid nature and dual mitochondrial genome conformations.</title>
        <authorList>
            <person name="Mixao V."/>
            <person name="Hegedusova E."/>
            <person name="Saus E."/>
            <person name="Pryszcz L.P."/>
            <person name="Cillingova A."/>
            <person name="Nosek J."/>
            <person name="Gabaldon T."/>
        </authorList>
    </citation>
    <scope>NUCLEOTIDE SEQUENCE [LARGE SCALE GENOMIC DNA]</scope>
    <source>
        <strain evidence="19 20">CBS 10753</strain>
    </source>
</reference>
<keyword evidence="8 15" id="KW-1133">Transmembrane helix</keyword>
<name>A0A8J5QGX3_9ASCO</name>
<feature type="transmembrane region" description="Helical" evidence="15">
    <location>
        <begin position="165"/>
        <end position="188"/>
    </location>
</feature>
<feature type="transmembrane region" description="Helical" evidence="15">
    <location>
        <begin position="125"/>
        <end position="145"/>
    </location>
</feature>
<dbReference type="GO" id="GO:0046872">
    <property type="term" value="F:metal ion binding"/>
    <property type="evidence" value="ECO:0007669"/>
    <property type="project" value="UniProtKB-UniRule"/>
</dbReference>
<comment type="function">
    <text evidence="15">Proteolytically removes the C-terminal three residues of farnesylated proteins.</text>
</comment>
<feature type="binding site" evidence="14">
    <location>
        <position position="304"/>
    </location>
    <ligand>
        <name>Zn(2+)</name>
        <dbReference type="ChEBI" id="CHEBI:29105"/>
        <note>catalytic</note>
    </ligand>
</feature>
<evidence type="ECO:0000256" key="1">
    <source>
        <dbReference type="ARBA" id="ARBA00004477"/>
    </source>
</evidence>
<dbReference type="InterPro" id="IPR001915">
    <property type="entry name" value="Peptidase_M48"/>
</dbReference>
<evidence type="ECO:0000256" key="15">
    <source>
        <dbReference type="RuleBase" id="RU366005"/>
    </source>
</evidence>
<feature type="binding site" evidence="14">
    <location>
        <position position="379"/>
    </location>
    <ligand>
        <name>Zn(2+)</name>
        <dbReference type="ChEBI" id="CHEBI:29105"/>
        <note>catalytic</note>
    </ligand>
</feature>
<keyword evidence="5 15" id="KW-0378">Hydrolase</keyword>
<keyword evidence="4 14" id="KW-0479">Metal-binding</keyword>
<dbReference type="FunFam" id="3.30.2010.10:FF:000002">
    <property type="entry name" value="CAAX prenyl protease"/>
    <property type="match status" value="1"/>
</dbReference>
<keyword evidence="2 15" id="KW-0645">Protease</keyword>
<feature type="binding site" evidence="14">
    <location>
        <position position="300"/>
    </location>
    <ligand>
        <name>Zn(2+)</name>
        <dbReference type="ChEBI" id="CHEBI:29105"/>
        <note>catalytic</note>
    </ligand>
</feature>
<dbReference type="EMBL" id="JAGSYN010000049">
    <property type="protein sequence ID" value="KAG7665549.1"/>
    <property type="molecule type" value="Genomic_DNA"/>
</dbReference>
<keyword evidence="20" id="KW-1185">Reference proteome</keyword>
<sequence>MISLTETFSFPDNSNIDWKTVILGFTVGQFLFETYLDYRQYQVFQKRSPPASIKKEVDQETFDKSQEYSRAKSKFSFFSSTFGLIQNAIVIKYDLLPKLWSFSGVLMAKCASILPRAWGGVITHSIFFIFTSQILTTIIGSPLTYYQNFVLEEKFGFNKLTMKLWITDTIKTIGLSIVLGSPCIAAFLKIIDYYGDQFIFYLMGFVLVLNLVAMTIIPTLIMPLFNKFTPLEDGELKTAIENLALQQKFPLTKLFVIDGSKRSSHSNAYFTGLPWSKQIVLFDTLIEHNSTEETVAVLAHEIGHWKLNHLPKMLIMSQGHLFIIFSIFSSFIHNNSLYNSFGFINEKPILIGFLLFNDIFQPMECILTFGQHLISRKHEYEADKYAVDCGYDKELSRALIKLCHENLSGMITDWLYSSYHHSHPILPERLDAMGYVSTEKISIEKKEKVEEEKVEEEKVEEEKVEEEKKEEKSD</sequence>
<evidence type="ECO:0000256" key="6">
    <source>
        <dbReference type="ARBA" id="ARBA00022824"/>
    </source>
</evidence>
<keyword evidence="6 15" id="KW-0256">Endoplasmic reticulum</keyword>
<evidence type="ECO:0000313" key="19">
    <source>
        <dbReference type="EMBL" id="KAG7665549.1"/>
    </source>
</evidence>
<evidence type="ECO:0000256" key="5">
    <source>
        <dbReference type="ARBA" id="ARBA00022801"/>
    </source>
</evidence>
<evidence type="ECO:0000256" key="10">
    <source>
        <dbReference type="ARBA" id="ARBA00023136"/>
    </source>
</evidence>
<dbReference type="InterPro" id="IPR032456">
    <property type="entry name" value="Peptidase_M48_N"/>
</dbReference>
<dbReference type="AlphaFoldDB" id="A0A8J5QGX3"/>
<feature type="active site" evidence="13">
    <location>
        <position position="301"/>
    </location>
</feature>
<accession>A0A8J5QGX3</accession>
<feature type="region of interest" description="Disordered" evidence="16">
    <location>
        <begin position="446"/>
        <end position="474"/>
    </location>
</feature>
<dbReference type="EC" id="3.4.24.84" evidence="15"/>
<evidence type="ECO:0000313" key="20">
    <source>
        <dbReference type="Proteomes" id="UP000694255"/>
    </source>
</evidence>
<dbReference type="InterPro" id="IPR027057">
    <property type="entry name" value="CAXX_Prtase_1"/>
</dbReference>
<dbReference type="CDD" id="cd07343">
    <property type="entry name" value="M48A_Zmpste24p_like"/>
    <property type="match status" value="1"/>
</dbReference>
<dbReference type="PANTHER" id="PTHR10120">
    <property type="entry name" value="CAAX PRENYL PROTEASE 1"/>
    <property type="match status" value="1"/>
</dbReference>
<evidence type="ECO:0000256" key="4">
    <source>
        <dbReference type="ARBA" id="ARBA00022723"/>
    </source>
</evidence>
<comment type="caution">
    <text evidence="19">The sequence shown here is derived from an EMBL/GenBank/DDBJ whole genome shotgun (WGS) entry which is preliminary data.</text>
</comment>
<evidence type="ECO:0000256" key="11">
    <source>
        <dbReference type="ARBA" id="ARBA00044456"/>
    </source>
</evidence>
<feature type="compositionally biased region" description="Basic and acidic residues" evidence="16">
    <location>
        <begin position="465"/>
        <end position="474"/>
    </location>
</feature>
<dbReference type="GO" id="GO:0004222">
    <property type="term" value="F:metalloendopeptidase activity"/>
    <property type="evidence" value="ECO:0007669"/>
    <property type="project" value="UniProtKB-UniRule"/>
</dbReference>
<dbReference type="RefSeq" id="XP_049265781.1">
    <property type="nucleotide sequence ID" value="XM_049410681.1"/>
</dbReference>
<organism evidence="19 20">
    <name type="scientific">[Candida] subhashii</name>
    <dbReference type="NCBI Taxonomy" id="561895"/>
    <lineage>
        <taxon>Eukaryota</taxon>
        <taxon>Fungi</taxon>
        <taxon>Dikarya</taxon>
        <taxon>Ascomycota</taxon>
        <taxon>Saccharomycotina</taxon>
        <taxon>Pichiomycetes</taxon>
        <taxon>Debaryomycetaceae</taxon>
        <taxon>Spathaspora</taxon>
    </lineage>
</organism>
<dbReference type="GO" id="GO:0071586">
    <property type="term" value="P:CAAX-box protein processing"/>
    <property type="evidence" value="ECO:0007669"/>
    <property type="project" value="UniProtKB-UniRule"/>
</dbReference>
<gene>
    <name evidence="19" type="ORF">J8A68_000951</name>
</gene>
<comment type="similarity">
    <text evidence="12 15">Belongs to the peptidase M48A family.</text>
</comment>
<evidence type="ECO:0000256" key="14">
    <source>
        <dbReference type="PIRSR" id="PIRSR627057-2"/>
    </source>
</evidence>
<evidence type="ECO:0000256" key="3">
    <source>
        <dbReference type="ARBA" id="ARBA00022692"/>
    </source>
</evidence>
<keyword evidence="3 15" id="KW-0812">Transmembrane</keyword>
<feature type="compositionally biased region" description="Acidic residues" evidence="16">
    <location>
        <begin position="452"/>
        <end position="464"/>
    </location>
</feature>
<dbReference type="GeneID" id="73467752"/>
<evidence type="ECO:0000259" key="18">
    <source>
        <dbReference type="Pfam" id="PF16491"/>
    </source>
</evidence>
<evidence type="ECO:0000259" key="17">
    <source>
        <dbReference type="Pfam" id="PF01435"/>
    </source>
</evidence>
<protein>
    <recommendedName>
        <fullName evidence="15">CAAX prenyl protease</fullName>
        <ecNumber evidence="15">3.4.24.84</ecNumber>
    </recommendedName>
</protein>
<dbReference type="Proteomes" id="UP000694255">
    <property type="component" value="Unassembled WGS sequence"/>
</dbReference>
<dbReference type="OrthoDB" id="360839at2759"/>
<comment type="catalytic activity">
    <reaction evidence="11 15">
        <text>Hydrolyzes the peptide bond -P2-(S-farnesyl or geranylgeranyl)C-P1'-P2'-P3'-COOH where P1' and P2' are amino acids with aliphatic side chains and P3' is any C-terminal residue.</text>
        <dbReference type="EC" id="3.4.24.84"/>
    </reaction>
</comment>